<keyword evidence="1" id="KW-0472">Membrane</keyword>
<organism evidence="2 3">
    <name type="scientific">Aspergillus minisclerotigenes</name>
    <dbReference type="NCBI Taxonomy" id="656917"/>
    <lineage>
        <taxon>Eukaryota</taxon>
        <taxon>Fungi</taxon>
        <taxon>Dikarya</taxon>
        <taxon>Ascomycota</taxon>
        <taxon>Pezizomycotina</taxon>
        <taxon>Eurotiomycetes</taxon>
        <taxon>Eurotiomycetidae</taxon>
        <taxon>Eurotiales</taxon>
        <taxon>Aspergillaceae</taxon>
        <taxon>Aspergillus</taxon>
        <taxon>Aspergillus subgen. Circumdati</taxon>
    </lineage>
</organism>
<evidence type="ECO:0000313" key="2">
    <source>
        <dbReference type="EMBL" id="KAB8271979.1"/>
    </source>
</evidence>
<accession>A0A5N6J193</accession>
<proteinExistence type="predicted"/>
<keyword evidence="3" id="KW-1185">Reference proteome</keyword>
<evidence type="ECO:0000256" key="1">
    <source>
        <dbReference type="SAM" id="Phobius"/>
    </source>
</evidence>
<evidence type="ECO:0000313" key="3">
    <source>
        <dbReference type="Proteomes" id="UP000326289"/>
    </source>
</evidence>
<dbReference type="EMBL" id="ML732810">
    <property type="protein sequence ID" value="KAB8271979.1"/>
    <property type="molecule type" value="Genomic_DNA"/>
</dbReference>
<gene>
    <name evidence="2" type="ORF">BDV30DRAFT_135764</name>
</gene>
<sequence>MNASRHDTLEYHTNYPKHAIASTQAVDTLASGTLSRRPFRETHQDVRNPPTGVQKEQESIISARGLISNPSEDSTVELSFCLTSFPLARKDIMGRSSVHSMVGFVWEPVNPRALPYLFFFFFFFYYIASISLRRTNDIGGVNQ</sequence>
<dbReference type="Proteomes" id="UP000326289">
    <property type="component" value="Unassembled WGS sequence"/>
</dbReference>
<keyword evidence="1" id="KW-0812">Transmembrane</keyword>
<reference evidence="2 3" key="1">
    <citation type="submission" date="2019-04" db="EMBL/GenBank/DDBJ databases">
        <title>Fungal friends and foes A comparative genomics study of 23 Aspergillus species from section Flavi.</title>
        <authorList>
            <consortium name="DOE Joint Genome Institute"/>
            <person name="Kjaerbolling I."/>
            <person name="Vesth T.C."/>
            <person name="Frisvad J.C."/>
            <person name="Nybo J.L."/>
            <person name="Theobald S."/>
            <person name="Kildgaard S."/>
            <person name="Petersen T.I."/>
            <person name="Kuo A."/>
            <person name="Sato A."/>
            <person name="Lyhne E.K."/>
            <person name="Kogle M.E."/>
            <person name="Wiebenga A."/>
            <person name="Kun R.S."/>
            <person name="Lubbers R.J."/>
            <person name="Makela M.R."/>
            <person name="Barry K."/>
            <person name="Chovatia M."/>
            <person name="Clum A."/>
            <person name="Daum C."/>
            <person name="Haridas S."/>
            <person name="He G."/>
            <person name="LaButti K."/>
            <person name="Lipzen A."/>
            <person name="Mondo S."/>
            <person name="Pangilinan J."/>
            <person name="Riley R."/>
            <person name="Salamov A."/>
            <person name="Simmons B.A."/>
            <person name="Magnuson J.K."/>
            <person name="Henrissat B."/>
            <person name="Mortensen U.H."/>
            <person name="Larsen T.O."/>
            <person name="De vries R.P."/>
            <person name="Grigoriev I.V."/>
            <person name="Machida M."/>
            <person name="Baker S.E."/>
            <person name="Andersen M.R."/>
        </authorList>
    </citation>
    <scope>NUCLEOTIDE SEQUENCE [LARGE SCALE GENOMIC DNA]</scope>
    <source>
        <strain evidence="2 3">CBS 117635</strain>
    </source>
</reference>
<feature type="transmembrane region" description="Helical" evidence="1">
    <location>
        <begin position="113"/>
        <end position="132"/>
    </location>
</feature>
<keyword evidence="1" id="KW-1133">Transmembrane helix</keyword>
<name>A0A5N6J193_9EURO</name>
<dbReference type="AlphaFoldDB" id="A0A5N6J193"/>
<protein>
    <submittedName>
        <fullName evidence="2">Uncharacterized protein</fullName>
    </submittedName>
</protein>